<dbReference type="InterPro" id="IPR050097">
    <property type="entry name" value="Ferredoxin-NADP_redctase_2"/>
</dbReference>
<dbReference type="GO" id="GO:0004791">
    <property type="term" value="F:thioredoxin-disulfide reductase (NADPH) activity"/>
    <property type="evidence" value="ECO:0007669"/>
    <property type="project" value="UniProtKB-EC"/>
</dbReference>
<dbReference type="InterPro" id="IPR008255">
    <property type="entry name" value="Pyr_nucl-diS_OxRdtase_2_AS"/>
</dbReference>
<sequence>MSKANLPQYDYDNIIVGGGPAGYTAGIYAARSGLKTLLVEGAATVSQITITDLIENYPGIPDGINGFDLMQLFKKQAQNFGLEIIADDVQSIKKAGDASAIWNIAVGDKLYKTLSVIAATGAQWNKLGVPGEEEFAGKGVSYCATCDGPFYRNKDVIVVGGGDTAIQEALFLTHFAKKVTVIHRRDRLRAAAILQKKAFAEKKIEFVWKAKLTEVTGAEFVTGIRVADVETGKVNNIEAEGVFIFVGRTPNTGLFMDMVNLDKGGYIVTDDNMRTSAPGIFAAGDCRAKQFRQVVTAAGDGANAIYSAELYVDEIKGQTY</sequence>
<feature type="domain" description="FAD/NAD(P)-binding" evidence="6">
    <location>
        <begin position="12"/>
        <end position="301"/>
    </location>
</feature>
<evidence type="ECO:0000256" key="2">
    <source>
        <dbReference type="ARBA" id="ARBA00022827"/>
    </source>
</evidence>
<evidence type="ECO:0000259" key="6">
    <source>
        <dbReference type="Pfam" id="PF07992"/>
    </source>
</evidence>
<dbReference type="GO" id="GO:0005737">
    <property type="term" value="C:cytoplasm"/>
    <property type="evidence" value="ECO:0007669"/>
    <property type="project" value="InterPro"/>
</dbReference>
<evidence type="ECO:0000256" key="5">
    <source>
        <dbReference type="ARBA" id="ARBA00023284"/>
    </source>
</evidence>
<dbReference type="PANTHER" id="PTHR48105">
    <property type="entry name" value="THIOREDOXIN REDUCTASE 1-RELATED-RELATED"/>
    <property type="match status" value="1"/>
</dbReference>
<keyword evidence="4" id="KW-1015">Disulfide bond</keyword>
<dbReference type="Gene3D" id="3.50.50.60">
    <property type="entry name" value="FAD/NAD(P)-binding domain"/>
    <property type="match status" value="2"/>
</dbReference>
<dbReference type="InterPro" id="IPR023753">
    <property type="entry name" value="FAD/NAD-binding_dom"/>
</dbReference>
<dbReference type="EC" id="1.8.1.9" evidence="7"/>
<dbReference type="AlphaFoldDB" id="A0A0W8FPK6"/>
<dbReference type="Pfam" id="PF07992">
    <property type="entry name" value="Pyr_redox_2"/>
    <property type="match status" value="1"/>
</dbReference>
<dbReference type="PROSITE" id="PS00573">
    <property type="entry name" value="PYRIDINE_REDOX_2"/>
    <property type="match status" value="1"/>
</dbReference>
<keyword evidence="5" id="KW-0676">Redox-active center</keyword>
<dbReference type="GO" id="GO:0019430">
    <property type="term" value="P:removal of superoxide radicals"/>
    <property type="evidence" value="ECO:0007669"/>
    <property type="project" value="InterPro"/>
</dbReference>
<dbReference type="EMBL" id="LNQE01000938">
    <property type="protein sequence ID" value="KUG22839.1"/>
    <property type="molecule type" value="Genomic_DNA"/>
</dbReference>
<keyword evidence="1" id="KW-0285">Flavoprotein</keyword>
<evidence type="ECO:0000256" key="3">
    <source>
        <dbReference type="ARBA" id="ARBA00023002"/>
    </source>
</evidence>
<dbReference type="PRINTS" id="PR00368">
    <property type="entry name" value="FADPNR"/>
</dbReference>
<dbReference type="InterPro" id="IPR005982">
    <property type="entry name" value="Thioredox_Rdtase"/>
</dbReference>
<evidence type="ECO:0000313" key="7">
    <source>
        <dbReference type="EMBL" id="KUG22839.1"/>
    </source>
</evidence>
<dbReference type="SUPFAM" id="SSF51905">
    <property type="entry name" value="FAD/NAD(P)-binding domain"/>
    <property type="match status" value="1"/>
</dbReference>
<protein>
    <submittedName>
        <fullName evidence="7">Thioredoxin reductase</fullName>
        <ecNumber evidence="7">1.8.1.9</ecNumber>
    </submittedName>
</protein>
<proteinExistence type="predicted"/>
<keyword evidence="2" id="KW-0274">FAD</keyword>
<dbReference type="PRINTS" id="PR00469">
    <property type="entry name" value="PNDRDTASEII"/>
</dbReference>
<evidence type="ECO:0000256" key="4">
    <source>
        <dbReference type="ARBA" id="ARBA00023157"/>
    </source>
</evidence>
<accession>A0A0W8FPK6</accession>
<name>A0A0W8FPK6_9ZZZZ</name>
<dbReference type="NCBIfam" id="TIGR01292">
    <property type="entry name" value="TRX_reduct"/>
    <property type="match status" value="1"/>
</dbReference>
<gene>
    <name evidence="7" type="ORF">ASZ90_007388</name>
</gene>
<evidence type="ECO:0000256" key="1">
    <source>
        <dbReference type="ARBA" id="ARBA00022630"/>
    </source>
</evidence>
<comment type="caution">
    <text evidence="7">The sequence shown here is derived from an EMBL/GenBank/DDBJ whole genome shotgun (WGS) entry which is preliminary data.</text>
</comment>
<keyword evidence="3 7" id="KW-0560">Oxidoreductase</keyword>
<organism evidence="7">
    <name type="scientific">hydrocarbon metagenome</name>
    <dbReference type="NCBI Taxonomy" id="938273"/>
    <lineage>
        <taxon>unclassified sequences</taxon>
        <taxon>metagenomes</taxon>
        <taxon>ecological metagenomes</taxon>
    </lineage>
</organism>
<reference evidence="7" key="1">
    <citation type="journal article" date="2015" name="Proc. Natl. Acad. Sci. U.S.A.">
        <title>Networks of energetic and metabolic interactions define dynamics in microbial communities.</title>
        <authorList>
            <person name="Embree M."/>
            <person name="Liu J.K."/>
            <person name="Al-Bassam M.M."/>
            <person name="Zengler K."/>
        </authorList>
    </citation>
    <scope>NUCLEOTIDE SEQUENCE</scope>
</reference>
<dbReference type="InterPro" id="IPR036188">
    <property type="entry name" value="FAD/NAD-bd_sf"/>
</dbReference>